<dbReference type="AlphaFoldDB" id="A0A418X903"/>
<dbReference type="SUPFAM" id="SSF53850">
    <property type="entry name" value="Periplasmic binding protein-like II"/>
    <property type="match status" value="1"/>
</dbReference>
<proteinExistence type="predicted"/>
<keyword evidence="3" id="KW-1185">Reference proteome</keyword>
<evidence type="ECO:0000313" key="2">
    <source>
        <dbReference type="EMBL" id="RJG08964.1"/>
    </source>
</evidence>
<feature type="signal peptide" evidence="1">
    <location>
        <begin position="1"/>
        <end position="20"/>
    </location>
</feature>
<comment type="caution">
    <text evidence="2">The sequence shown here is derived from an EMBL/GenBank/DDBJ whole genome shotgun (WGS) entry which is preliminary data.</text>
</comment>
<protein>
    <recommendedName>
        <fullName evidence="4">Solute-binding protein family 3/N-terminal domain-containing protein</fullName>
    </recommendedName>
</protein>
<dbReference type="RefSeq" id="WP_119956763.1">
    <property type="nucleotide sequence ID" value="NZ_QYUR01000008.1"/>
</dbReference>
<sequence>MLRMLHLLILGLAFAPFCAAQVLRVCIDDQPFPPLTFPDREGQVQYLIRQAASQQGWAVEFLSVPRRRCHAGVASGQYHAAAPVSATTGVLDNMILPELDGSPDAQRSFGVVRAVVFRVRGSQADWDGQRFSGLDKPVLYGSGVLAFKDRLEALKVPSDDSAKSLSQIMTLLVIGRGQIAVSTEYQTLAALKEGGLEDRIEVLPVPFMQGAVFLGVGRGFYAANQQVIERIWTTIGELRAAKQ</sequence>
<dbReference type="Proteomes" id="UP000284021">
    <property type="component" value="Unassembled WGS sequence"/>
</dbReference>
<feature type="chain" id="PRO_5019413061" description="Solute-binding protein family 3/N-terminal domain-containing protein" evidence="1">
    <location>
        <begin position="21"/>
        <end position="243"/>
    </location>
</feature>
<reference evidence="2 3" key="1">
    <citation type="submission" date="2018-09" db="EMBL/GenBank/DDBJ databases">
        <authorList>
            <person name="Zhu H."/>
        </authorList>
    </citation>
    <scope>NUCLEOTIDE SEQUENCE [LARGE SCALE GENOMIC DNA]</scope>
    <source>
        <strain evidence="2 3">K1S02-6</strain>
    </source>
</reference>
<name>A0A418X903_9PSED</name>
<dbReference type="OrthoDB" id="5904382at2"/>
<evidence type="ECO:0008006" key="4">
    <source>
        <dbReference type="Google" id="ProtNLM"/>
    </source>
</evidence>
<dbReference type="EMBL" id="QYUR01000008">
    <property type="protein sequence ID" value="RJG08964.1"/>
    <property type="molecule type" value="Genomic_DNA"/>
</dbReference>
<accession>A0A418X903</accession>
<evidence type="ECO:0000256" key="1">
    <source>
        <dbReference type="SAM" id="SignalP"/>
    </source>
</evidence>
<gene>
    <name evidence="2" type="ORF">D3879_24345</name>
</gene>
<evidence type="ECO:0000313" key="3">
    <source>
        <dbReference type="Proteomes" id="UP000284021"/>
    </source>
</evidence>
<organism evidence="2 3">
    <name type="scientific">Pseudomonas cavernicola</name>
    <dbReference type="NCBI Taxonomy" id="2320866"/>
    <lineage>
        <taxon>Bacteria</taxon>
        <taxon>Pseudomonadati</taxon>
        <taxon>Pseudomonadota</taxon>
        <taxon>Gammaproteobacteria</taxon>
        <taxon>Pseudomonadales</taxon>
        <taxon>Pseudomonadaceae</taxon>
        <taxon>Pseudomonas</taxon>
    </lineage>
</organism>
<keyword evidence="1" id="KW-0732">Signal</keyword>